<comment type="caution">
    <text evidence="1">The sequence shown here is derived from an EMBL/GenBank/DDBJ whole genome shotgun (WGS) entry which is preliminary data.</text>
</comment>
<protein>
    <submittedName>
        <fullName evidence="1">Uncharacterized protein</fullName>
    </submittedName>
</protein>
<evidence type="ECO:0000313" key="2">
    <source>
        <dbReference type="Proteomes" id="UP000290288"/>
    </source>
</evidence>
<dbReference type="OrthoDB" id="2963168at2759"/>
<name>A0A4Q2CX95_9AGAR</name>
<reference evidence="1 2" key="1">
    <citation type="submission" date="2019-01" db="EMBL/GenBank/DDBJ databases">
        <title>Draft genome sequence of Psathyrella aberdarensis IHI B618.</title>
        <authorList>
            <person name="Buettner E."/>
            <person name="Kellner H."/>
        </authorList>
    </citation>
    <scope>NUCLEOTIDE SEQUENCE [LARGE SCALE GENOMIC DNA]</scope>
    <source>
        <strain evidence="1 2">IHI B618</strain>
    </source>
</reference>
<gene>
    <name evidence="1" type="ORF">EST38_g14435</name>
</gene>
<evidence type="ECO:0000313" key="1">
    <source>
        <dbReference type="EMBL" id="RXW11420.1"/>
    </source>
</evidence>
<sequence>MSHPPVHSSSVLYTGDSEKIMRYFDEGEILSLCKWTVDLTSLPNFRQNAGHLEYGRVPYRV</sequence>
<dbReference type="STRING" id="2316362.A0A4Q2CX95"/>
<dbReference type="EMBL" id="SDEE01001930">
    <property type="protein sequence ID" value="RXW11420.1"/>
    <property type="molecule type" value="Genomic_DNA"/>
</dbReference>
<proteinExistence type="predicted"/>
<dbReference type="AlphaFoldDB" id="A0A4Q2CX95"/>
<accession>A0A4Q2CX95</accession>
<dbReference type="Proteomes" id="UP000290288">
    <property type="component" value="Unassembled WGS sequence"/>
</dbReference>
<keyword evidence="2" id="KW-1185">Reference proteome</keyword>
<organism evidence="1 2">
    <name type="scientific">Candolleomyces aberdarensis</name>
    <dbReference type="NCBI Taxonomy" id="2316362"/>
    <lineage>
        <taxon>Eukaryota</taxon>
        <taxon>Fungi</taxon>
        <taxon>Dikarya</taxon>
        <taxon>Basidiomycota</taxon>
        <taxon>Agaricomycotina</taxon>
        <taxon>Agaricomycetes</taxon>
        <taxon>Agaricomycetidae</taxon>
        <taxon>Agaricales</taxon>
        <taxon>Agaricineae</taxon>
        <taxon>Psathyrellaceae</taxon>
        <taxon>Candolleomyces</taxon>
    </lineage>
</organism>